<name>A0A8U0KZ86_BIFLI</name>
<feature type="region of interest" description="Disordered" evidence="1">
    <location>
        <begin position="54"/>
        <end position="83"/>
    </location>
</feature>
<dbReference type="AlphaFoldDB" id="A0A8U0KZ86"/>
<evidence type="ECO:0000313" key="5">
    <source>
        <dbReference type="Proteomes" id="UP000494270"/>
    </source>
</evidence>
<protein>
    <submittedName>
        <fullName evidence="2">Uncharacterized protein</fullName>
    </submittedName>
</protein>
<accession>A0A8U0KZ86</accession>
<dbReference type="Proteomes" id="UP000494179">
    <property type="component" value="Unassembled WGS sequence"/>
</dbReference>
<organism evidence="2 5">
    <name type="scientific">Bifidobacterium longum subsp. infantis</name>
    <dbReference type="NCBI Taxonomy" id="1682"/>
    <lineage>
        <taxon>Bacteria</taxon>
        <taxon>Bacillati</taxon>
        <taxon>Actinomycetota</taxon>
        <taxon>Actinomycetes</taxon>
        <taxon>Bifidobacteriales</taxon>
        <taxon>Bifidobacteriaceae</taxon>
        <taxon>Bifidobacterium</taxon>
    </lineage>
</organism>
<evidence type="ECO:0000313" key="2">
    <source>
        <dbReference type="EMBL" id="VWQ27418.1"/>
    </source>
</evidence>
<reference evidence="4 5" key="1">
    <citation type="submission" date="2019-10" db="EMBL/GenBank/DDBJ databases">
        <authorList>
            <consortium name="Melissa Lawson"/>
            <person name="O'neill I."/>
        </authorList>
    </citation>
    <scope>NUCLEOTIDE SEQUENCE [LARGE SCALE GENOMIC DNA]</scope>
    <source>
        <strain evidence="3">LH_664</strain>
        <strain evidence="2">LH_665</strain>
    </source>
</reference>
<evidence type="ECO:0000313" key="3">
    <source>
        <dbReference type="EMBL" id="VWQ34026.1"/>
    </source>
</evidence>
<evidence type="ECO:0000313" key="4">
    <source>
        <dbReference type="Proteomes" id="UP000494179"/>
    </source>
</evidence>
<dbReference type="EMBL" id="CABWKI010000003">
    <property type="protein sequence ID" value="VWQ34026.1"/>
    <property type="molecule type" value="Genomic_DNA"/>
</dbReference>
<comment type="caution">
    <text evidence="2">The sequence shown here is derived from an EMBL/GenBank/DDBJ whole genome shotgun (WGS) entry which is preliminary data.</text>
</comment>
<proteinExistence type="predicted"/>
<evidence type="ECO:0000256" key="1">
    <source>
        <dbReference type="SAM" id="MobiDB-lite"/>
    </source>
</evidence>
<dbReference type="Proteomes" id="UP000494270">
    <property type="component" value="Unassembled WGS sequence"/>
</dbReference>
<dbReference type="EMBL" id="CABWKE010000004">
    <property type="protein sequence ID" value="VWQ27418.1"/>
    <property type="molecule type" value="Genomic_DNA"/>
</dbReference>
<sequence length="83" mass="8919">MNTSNRSPAVNEAKNEAPEIYSGKVGVEIVPDMRKLRSFAKDFIALVDSYWPEETGSPLATQSGQTGNCDSPTPDMSSISAPQ</sequence>
<feature type="compositionally biased region" description="Polar residues" evidence="1">
    <location>
        <begin position="58"/>
        <end position="83"/>
    </location>
</feature>
<gene>
    <name evidence="3" type="ORF">BIFLH664_00636</name>
    <name evidence="2" type="ORF">BIFLH665_00515</name>
</gene>